<feature type="region of interest" description="Disordered" evidence="1">
    <location>
        <begin position="82"/>
        <end position="126"/>
    </location>
</feature>
<keyword evidence="3" id="KW-0540">Nuclease</keyword>
<keyword evidence="4" id="KW-1185">Reference proteome</keyword>
<feature type="compositionally biased region" description="Polar residues" evidence="1">
    <location>
        <begin position="113"/>
        <end position="123"/>
    </location>
</feature>
<evidence type="ECO:0000313" key="4">
    <source>
        <dbReference type="Proteomes" id="UP000054558"/>
    </source>
</evidence>
<dbReference type="InterPro" id="IPR036691">
    <property type="entry name" value="Endo/exonu/phosph_ase_sf"/>
</dbReference>
<dbReference type="InterPro" id="IPR011992">
    <property type="entry name" value="EF-hand-dom_pair"/>
</dbReference>
<dbReference type="EMBL" id="DF236954">
    <property type="protein sequence ID" value="GAQ77921.1"/>
    <property type="molecule type" value="Genomic_DNA"/>
</dbReference>
<dbReference type="OrthoDB" id="10253982at2759"/>
<proteinExistence type="predicted"/>
<dbReference type="Proteomes" id="UP000054558">
    <property type="component" value="Unassembled WGS sequence"/>
</dbReference>
<dbReference type="GO" id="GO:0004519">
    <property type="term" value="F:endonuclease activity"/>
    <property type="evidence" value="ECO:0007669"/>
    <property type="project" value="UniProtKB-KW"/>
</dbReference>
<dbReference type="Pfam" id="PF03372">
    <property type="entry name" value="Exo_endo_phos"/>
    <property type="match status" value="1"/>
</dbReference>
<dbReference type="InterPro" id="IPR002048">
    <property type="entry name" value="EF_hand_dom"/>
</dbReference>
<accession>A0A1Y1HLR7</accession>
<dbReference type="PANTHER" id="PTHR12121:SF31">
    <property type="entry name" value="FAMILY PROTEIN, PUTATIVE, EXPRESSED-RELATED"/>
    <property type="match status" value="1"/>
</dbReference>
<dbReference type="OMA" id="MNCRESQ"/>
<reference evidence="3 4" key="1">
    <citation type="journal article" date="2014" name="Nat. Commun.">
        <title>Klebsormidium flaccidum genome reveals primary factors for plant terrestrial adaptation.</title>
        <authorList>
            <person name="Hori K."/>
            <person name="Maruyama F."/>
            <person name="Fujisawa T."/>
            <person name="Togashi T."/>
            <person name="Yamamoto N."/>
            <person name="Seo M."/>
            <person name="Sato S."/>
            <person name="Yamada T."/>
            <person name="Mori H."/>
            <person name="Tajima N."/>
            <person name="Moriyama T."/>
            <person name="Ikeuchi M."/>
            <person name="Watanabe M."/>
            <person name="Wada H."/>
            <person name="Kobayashi K."/>
            <person name="Saito M."/>
            <person name="Masuda T."/>
            <person name="Sasaki-Sekimoto Y."/>
            <person name="Mashiguchi K."/>
            <person name="Awai K."/>
            <person name="Shimojima M."/>
            <person name="Masuda S."/>
            <person name="Iwai M."/>
            <person name="Nobusawa T."/>
            <person name="Narise T."/>
            <person name="Kondo S."/>
            <person name="Saito H."/>
            <person name="Sato R."/>
            <person name="Murakawa M."/>
            <person name="Ihara Y."/>
            <person name="Oshima-Yamada Y."/>
            <person name="Ohtaka K."/>
            <person name="Satoh M."/>
            <person name="Sonobe K."/>
            <person name="Ishii M."/>
            <person name="Ohtani R."/>
            <person name="Kanamori-Sato M."/>
            <person name="Honoki R."/>
            <person name="Miyazaki D."/>
            <person name="Mochizuki H."/>
            <person name="Umetsu J."/>
            <person name="Higashi K."/>
            <person name="Shibata D."/>
            <person name="Kamiya Y."/>
            <person name="Sato N."/>
            <person name="Nakamura Y."/>
            <person name="Tabata S."/>
            <person name="Ida S."/>
            <person name="Kurokawa K."/>
            <person name="Ohta H."/>
        </authorList>
    </citation>
    <scope>NUCLEOTIDE SEQUENCE [LARGE SCALE GENOMIC DNA]</scope>
    <source>
        <strain evidence="3 4">NIES-2285</strain>
    </source>
</reference>
<feature type="domain" description="EF-hand" evidence="2">
    <location>
        <begin position="563"/>
        <end position="598"/>
    </location>
</feature>
<dbReference type="InterPro" id="IPR050410">
    <property type="entry name" value="CCR4/nocturin_mRNA_transcr"/>
</dbReference>
<evidence type="ECO:0000313" key="3">
    <source>
        <dbReference type="EMBL" id="GAQ77921.1"/>
    </source>
</evidence>
<evidence type="ECO:0000256" key="1">
    <source>
        <dbReference type="SAM" id="MobiDB-lite"/>
    </source>
</evidence>
<dbReference type="Gene3D" id="3.60.10.10">
    <property type="entry name" value="Endonuclease/exonuclease/phosphatase"/>
    <property type="match status" value="1"/>
</dbReference>
<dbReference type="InterPro" id="IPR005135">
    <property type="entry name" value="Endo/exonuclease/phosphatase"/>
</dbReference>
<keyword evidence="3" id="KW-0269">Exonuclease</keyword>
<dbReference type="CDD" id="cd00051">
    <property type="entry name" value="EFh"/>
    <property type="match status" value="1"/>
</dbReference>
<dbReference type="SUPFAM" id="SSF56219">
    <property type="entry name" value="DNase I-like"/>
    <property type="match status" value="1"/>
</dbReference>
<dbReference type="SUPFAM" id="SSF47473">
    <property type="entry name" value="EF-hand"/>
    <property type="match status" value="1"/>
</dbReference>
<dbReference type="GO" id="GO:0003730">
    <property type="term" value="F:mRNA 3'-UTR binding"/>
    <property type="evidence" value="ECO:0000318"/>
    <property type="project" value="GO_Central"/>
</dbReference>
<dbReference type="PROSITE" id="PS50222">
    <property type="entry name" value="EF_HAND_2"/>
    <property type="match status" value="1"/>
</dbReference>
<evidence type="ECO:0000259" key="2">
    <source>
        <dbReference type="PROSITE" id="PS50222"/>
    </source>
</evidence>
<name>A0A1Y1HLR7_KLENI</name>
<keyword evidence="3" id="KW-0378">Hydrolase</keyword>
<protein>
    <submittedName>
        <fullName evidence="3">Calcium-binding endonuclease/exonuclease/phosphatase family</fullName>
    </submittedName>
</protein>
<dbReference type="GO" id="GO:0004527">
    <property type="term" value="F:exonuclease activity"/>
    <property type="evidence" value="ECO:0007669"/>
    <property type="project" value="UniProtKB-KW"/>
</dbReference>
<gene>
    <name evidence="3" type="ORF">KFL_000050570</name>
</gene>
<feature type="compositionally biased region" description="Basic and acidic residues" evidence="1">
    <location>
        <begin position="82"/>
        <end position="95"/>
    </location>
</feature>
<dbReference type="AlphaFoldDB" id="A0A1Y1HLR7"/>
<organism evidence="3 4">
    <name type="scientific">Klebsormidium nitens</name>
    <name type="common">Green alga</name>
    <name type="synonym">Ulothrix nitens</name>
    <dbReference type="NCBI Taxonomy" id="105231"/>
    <lineage>
        <taxon>Eukaryota</taxon>
        <taxon>Viridiplantae</taxon>
        <taxon>Streptophyta</taxon>
        <taxon>Klebsormidiophyceae</taxon>
        <taxon>Klebsormidiales</taxon>
        <taxon>Klebsormidiaceae</taxon>
        <taxon>Klebsormidium</taxon>
    </lineage>
</organism>
<dbReference type="GO" id="GO:0005509">
    <property type="term" value="F:calcium ion binding"/>
    <property type="evidence" value="ECO:0007669"/>
    <property type="project" value="InterPro"/>
</dbReference>
<dbReference type="Gene3D" id="1.10.238.10">
    <property type="entry name" value="EF-hand"/>
    <property type="match status" value="1"/>
</dbReference>
<keyword evidence="3" id="KW-0255">Endonuclease</keyword>
<dbReference type="PANTHER" id="PTHR12121">
    <property type="entry name" value="CARBON CATABOLITE REPRESSOR PROTEIN 4"/>
    <property type="match status" value="1"/>
</dbReference>
<sequence>MATEQSIRSYVKRLLSSGSLYDGKHSPKRRHESRCTCDELAQSYPARHCPEHLSRGHFRGLGGPEYSRLSADALRELETDVERGIGRNSSPEDVRVSSNSATAPPLIELKSPQEVTQPKNSDATEMDIARRASPGFSTGIIPLTNSSAVSASYSVVLPKVRTSVTPPKSPTHHYSHFRRRKGLVNGGNGSVRASGRVAEVERDSLAFDKETLERLAAGREAGPSGREEALEAGTDFISVTTFNILAPIYKRVSGDGERESADQARWKKRNQEIVELLLTKRSSIICLQEFWHKNEELCELYRAKLGAAGYTMFQMGRTNDKGDGLFTAVQSDHLRVLDMREIVFHDCGDRVAQLFHLQATELLSKCSIDDHEARPFDWCGTEHAAELILVNTHLMFPHNGNACVIRLRQVYKLVDYLGRYQRERNLPPMPIILCGDWNGSKHGQVYKFLRSRGCISTYDAVHEYDDNDSSRWVSHQNHRGNLAGVDFIYLLNPSNQCEKLEADWKYGAFAMIRSKLREAGLHDRDAFQFFLKDGTHDDHITMNEFYCALDDLGLTGNEDNYGLTPEEIREIAHGLDKDGDGVISFEEAAARVSEIEAVMEASMTIDGDTSYMMEVNSPRGPPEETTLPPEGLEFIVRDASFDRSDFEEARWPSDYTLSDHAPLTAIFEPVIRISEGDAVS</sequence>